<gene>
    <name evidence="1" type="ORF">PEVE_00026645</name>
</gene>
<dbReference type="Proteomes" id="UP001159427">
    <property type="component" value="Unassembled WGS sequence"/>
</dbReference>
<accession>A0ABN8SQH6</accession>
<evidence type="ECO:0000313" key="1">
    <source>
        <dbReference type="EMBL" id="CAH3193842.1"/>
    </source>
</evidence>
<organism evidence="1 2">
    <name type="scientific">Porites evermanni</name>
    <dbReference type="NCBI Taxonomy" id="104178"/>
    <lineage>
        <taxon>Eukaryota</taxon>
        <taxon>Metazoa</taxon>
        <taxon>Cnidaria</taxon>
        <taxon>Anthozoa</taxon>
        <taxon>Hexacorallia</taxon>
        <taxon>Scleractinia</taxon>
        <taxon>Fungiina</taxon>
        <taxon>Poritidae</taxon>
        <taxon>Porites</taxon>
    </lineage>
</organism>
<sequence>SYLQYPFILWDPLAQFPHLFDTRSLLCPICLEDSEKAALETTSLLKRTNHWFNGCLKRFNPRIVFHTNTCVLLVSCMYRCCKGHEISSCHSAVLSSFPVSYTFQLPFCLFQKSGFTKDALLLVQKLVDEGLAFNQIERLFESQYRDCFSSMECKFCDQDIRKELRFFPSFSNNNFPHPSNDLLIDLYVAGCKMQEAKFAQAMSRQPARWISCDHTFKSVANIGYKRSSDGKWIRLYNSVFCILNENGNVIQWQFTKSENFNEVSKMFADLKERFQVQNSRLEGIMIYNCCKWKESLRRVFPGIPVKLDCFMPYNDLLKPFLSEILIIGIFLKIMD</sequence>
<evidence type="ECO:0000313" key="2">
    <source>
        <dbReference type="Proteomes" id="UP001159427"/>
    </source>
</evidence>
<name>A0ABN8SQH6_9CNID</name>
<keyword evidence="2" id="KW-1185">Reference proteome</keyword>
<dbReference type="EMBL" id="CALNXI010003616">
    <property type="protein sequence ID" value="CAH3193842.1"/>
    <property type="molecule type" value="Genomic_DNA"/>
</dbReference>
<comment type="caution">
    <text evidence="1">The sequence shown here is derived from an EMBL/GenBank/DDBJ whole genome shotgun (WGS) entry which is preliminary data.</text>
</comment>
<proteinExistence type="predicted"/>
<feature type="non-terminal residue" evidence="1">
    <location>
        <position position="1"/>
    </location>
</feature>
<protein>
    <submittedName>
        <fullName evidence="1">Uncharacterized protein</fullName>
    </submittedName>
</protein>
<reference evidence="1 2" key="1">
    <citation type="submission" date="2022-05" db="EMBL/GenBank/DDBJ databases">
        <authorList>
            <consortium name="Genoscope - CEA"/>
            <person name="William W."/>
        </authorList>
    </citation>
    <scope>NUCLEOTIDE SEQUENCE [LARGE SCALE GENOMIC DNA]</scope>
</reference>